<proteinExistence type="predicted"/>
<dbReference type="AlphaFoldDB" id="A0A0L8G8Y3"/>
<organism evidence="1">
    <name type="scientific">Octopus bimaculoides</name>
    <name type="common">California two-spotted octopus</name>
    <dbReference type="NCBI Taxonomy" id="37653"/>
    <lineage>
        <taxon>Eukaryota</taxon>
        <taxon>Metazoa</taxon>
        <taxon>Spiralia</taxon>
        <taxon>Lophotrochozoa</taxon>
        <taxon>Mollusca</taxon>
        <taxon>Cephalopoda</taxon>
        <taxon>Coleoidea</taxon>
        <taxon>Octopodiformes</taxon>
        <taxon>Octopoda</taxon>
        <taxon>Incirrata</taxon>
        <taxon>Octopodidae</taxon>
        <taxon>Octopus</taxon>
    </lineage>
</organism>
<dbReference type="EMBL" id="KQ423384">
    <property type="protein sequence ID" value="KOF73025.1"/>
    <property type="molecule type" value="Genomic_DNA"/>
</dbReference>
<evidence type="ECO:0000313" key="1">
    <source>
        <dbReference type="EMBL" id="KOF73025.1"/>
    </source>
</evidence>
<reference evidence="1" key="1">
    <citation type="submission" date="2015-07" db="EMBL/GenBank/DDBJ databases">
        <title>MeaNS - Measles Nucleotide Surveillance Program.</title>
        <authorList>
            <person name="Tran T."/>
            <person name="Druce J."/>
        </authorList>
    </citation>
    <scope>NUCLEOTIDE SEQUENCE</scope>
    <source>
        <strain evidence="1">UCB-OBI-ISO-001</strain>
        <tissue evidence="1">Gonad</tissue>
    </source>
</reference>
<accession>A0A0L8G8Y3</accession>
<protein>
    <submittedName>
        <fullName evidence="1">Uncharacterized protein</fullName>
    </submittedName>
</protein>
<sequence length="150" mass="17171">MAKLHIKKIKTILLRKSRHELAIPSRLYKSKTYSPLQLVNKGCMNDSNVNNNKTITATNVNNAVKKTYESNTTATTISTERFNNSNKKNKYRKQRRKNKLSIHHITKSATTTINSDVVEGRLEGGEMTSRWRVRRKVSLLFHAVGDRGET</sequence>
<gene>
    <name evidence="1" type="ORF">OCBIM_22038527mg</name>
</gene>
<name>A0A0L8G8Y3_OCTBM</name>